<gene>
    <name evidence="1" type="ORF">M119_0846</name>
</gene>
<proteinExistence type="predicted"/>
<organism evidence="1 2">
    <name type="scientific">Bacteroides fragilis str. 3783N1-6</name>
    <dbReference type="NCBI Taxonomy" id="1339310"/>
    <lineage>
        <taxon>Bacteria</taxon>
        <taxon>Pseudomonadati</taxon>
        <taxon>Bacteroidota</taxon>
        <taxon>Bacteroidia</taxon>
        <taxon>Bacteroidales</taxon>
        <taxon>Bacteroidaceae</taxon>
        <taxon>Bacteroides</taxon>
    </lineage>
</organism>
<dbReference type="AlphaFoldDB" id="A0AB73AQ26"/>
<sequence length="44" mass="5151">MYMPFPYCLLFGDIKRLTIEAVAMPIIGGSHKIFSYNNIYYIFV</sequence>
<evidence type="ECO:0000313" key="1">
    <source>
        <dbReference type="EMBL" id="EYB11310.1"/>
    </source>
</evidence>
<evidence type="ECO:0000313" key="2">
    <source>
        <dbReference type="Proteomes" id="UP000021175"/>
    </source>
</evidence>
<comment type="caution">
    <text evidence="1">The sequence shown here is derived from an EMBL/GenBank/DDBJ whole genome shotgun (WGS) entry which is preliminary data.</text>
</comment>
<protein>
    <submittedName>
        <fullName evidence="1">Uncharacterized protein</fullName>
    </submittedName>
</protein>
<accession>A0AB73AQ26</accession>
<dbReference type="Proteomes" id="UP000021175">
    <property type="component" value="Unassembled WGS sequence"/>
</dbReference>
<dbReference type="EMBL" id="JGEU01000030">
    <property type="protein sequence ID" value="EYB11310.1"/>
    <property type="molecule type" value="Genomic_DNA"/>
</dbReference>
<name>A0AB73AQ26_BACFG</name>
<reference evidence="1 2" key="1">
    <citation type="submission" date="2014-02" db="EMBL/GenBank/DDBJ databases">
        <authorList>
            <person name="Sears C."/>
            <person name="Carroll K."/>
            <person name="Sack B.R."/>
            <person name="Qadri F."/>
            <person name="Myers L.L."/>
            <person name="Chung G.-T."/>
            <person name="Escheverria P."/>
            <person name="Fraser C.M."/>
            <person name="Sadzewicz L."/>
            <person name="Shefchek K.A."/>
            <person name="Tallon L."/>
            <person name="Das S.P."/>
            <person name="Daugherty S."/>
            <person name="Mongodin E.F."/>
        </authorList>
    </citation>
    <scope>NUCLEOTIDE SEQUENCE [LARGE SCALE GENOMIC DNA]</scope>
    <source>
        <strain evidence="1 2">3783N1-6</strain>
    </source>
</reference>